<dbReference type="EMBL" id="JAQGEF010000027">
    <property type="protein sequence ID" value="MDA3616328.1"/>
    <property type="molecule type" value="Genomic_DNA"/>
</dbReference>
<dbReference type="RefSeq" id="WP_407032658.1">
    <property type="nucleotide sequence ID" value="NZ_JAQGEF010000027.1"/>
</dbReference>
<sequence>MESIFEVELEKELGYGYIIMRSIEGELVFFIIDMHSINRLNEYSDLHLKRYLIAPSLGRMLPPKIKKYGWKKLYETNSNIESISIYVKNSSGLSIEKTKNWTSLDWCTFDKFLISSDFKLPYEAVKHLPLWRHLHPDLIKYRLTLIWIRRLGKEILDFYPEESMSWSEKAVYYEMINTPFYDEIEVHDIFRPS</sequence>
<reference evidence="1 2" key="1">
    <citation type="submission" date="2022-12" db="EMBL/GenBank/DDBJ databases">
        <title>Chitinophagaceae gen. sp. nov., a new member of the family Chitinophagaceae, isolated from soil in a chemical factory.</title>
        <authorList>
            <person name="Ke Z."/>
        </authorList>
    </citation>
    <scope>NUCLEOTIDE SEQUENCE [LARGE SCALE GENOMIC DNA]</scope>
    <source>
        <strain evidence="1 2">LY-5</strain>
    </source>
</reference>
<name>A0ABT4UNH7_9BACT</name>
<evidence type="ECO:0000313" key="2">
    <source>
        <dbReference type="Proteomes" id="UP001210231"/>
    </source>
</evidence>
<dbReference type="Proteomes" id="UP001210231">
    <property type="component" value="Unassembled WGS sequence"/>
</dbReference>
<organism evidence="1 2">
    <name type="scientific">Polluticaenibacter yanchengensis</name>
    <dbReference type="NCBI Taxonomy" id="3014562"/>
    <lineage>
        <taxon>Bacteria</taxon>
        <taxon>Pseudomonadati</taxon>
        <taxon>Bacteroidota</taxon>
        <taxon>Chitinophagia</taxon>
        <taxon>Chitinophagales</taxon>
        <taxon>Chitinophagaceae</taxon>
        <taxon>Polluticaenibacter</taxon>
    </lineage>
</organism>
<evidence type="ECO:0000313" key="1">
    <source>
        <dbReference type="EMBL" id="MDA3616328.1"/>
    </source>
</evidence>
<protein>
    <submittedName>
        <fullName evidence="1">Uncharacterized protein</fullName>
    </submittedName>
</protein>
<accession>A0ABT4UNH7</accession>
<comment type="caution">
    <text evidence="1">The sequence shown here is derived from an EMBL/GenBank/DDBJ whole genome shotgun (WGS) entry which is preliminary data.</text>
</comment>
<keyword evidence="2" id="KW-1185">Reference proteome</keyword>
<gene>
    <name evidence="1" type="ORF">O3P16_16040</name>
</gene>
<proteinExistence type="predicted"/>